<evidence type="ECO:0000256" key="1">
    <source>
        <dbReference type="SAM" id="Phobius"/>
    </source>
</evidence>
<keyword evidence="3" id="KW-1185">Reference proteome</keyword>
<protein>
    <submittedName>
        <fullName evidence="2">Uncharacterized protein</fullName>
    </submittedName>
</protein>
<proteinExistence type="predicted"/>
<dbReference type="Pfam" id="PF10166">
    <property type="entry name" value="DUF2368"/>
    <property type="match status" value="1"/>
</dbReference>
<organism evidence="2 3">
    <name type="scientific">Rhizophlyctis rosea</name>
    <dbReference type="NCBI Taxonomy" id="64517"/>
    <lineage>
        <taxon>Eukaryota</taxon>
        <taxon>Fungi</taxon>
        <taxon>Fungi incertae sedis</taxon>
        <taxon>Chytridiomycota</taxon>
        <taxon>Chytridiomycota incertae sedis</taxon>
        <taxon>Chytridiomycetes</taxon>
        <taxon>Rhizophlyctidales</taxon>
        <taxon>Rhizophlyctidaceae</taxon>
        <taxon>Rhizophlyctis</taxon>
    </lineage>
</organism>
<keyword evidence="1" id="KW-1133">Transmembrane helix</keyword>
<dbReference type="Proteomes" id="UP001212841">
    <property type="component" value="Unassembled WGS sequence"/>
</dbReference>
<dbReference type="GO" id="GO:0005886">
    <property type="term" value="C:plasma membrane"/>
    <property type="evidence" value="ECO:0007669"/>
    <property type="project" value="InterPro"/>
</dbReference>
<evidence type="ECO:0000313" key="3">
    <source>
        <dbReference type="Proteomes" id="UP001212841"/>
    </source>
</evidence>
<sequence>MAQNQQTMMKKQMSMQASMGMASSRDNLLWIGGIYGAIATAATLALIKHKTIPLPMRIPLVVIPIPGAYFYDMAYGSKMERIRRHQHHILEHEKHWFNNQEVDEAIRLQAANVDWTGGSN</sequence>
<dbReference type="InterPro" id="IPR019319">
    <property type="entry name" value="Plg-R(KT)"/>
</dbReference>
<keyword evidence="1" id="KW-0472">Membrane</keyword>
<comment type="caution">
    <text evidence="2">The sequence shown here is derived from an EMBL/GenBank/DDBJ whole genome shotgun (WGS) entry which is preliminary data.</text>
</comment>
<dbReference type="EMBL" id="JADGJD010001092">
    <property type="protein sequence ID" value="KAJ3046789.1"/>
    <property type="molecule type" value="Genomic_DNA"/>
</dbReference>
<dbReference type="AlphaFoldDB" id="A0AAD5X2I6"/>
<feature type="transmembrane region" description="Helical" evidence="1">
    <location>
        <begin position="57"/>
        <end position="75"/>
    </location>
</feature>
<gene>
    <name evidence="2" type="ORF">HK097_000516</name>
</gene>
<name>A0AAD5X2I6_9FUNG</name>
<keyword evidence="1" id="KW-0812">Transmembrane</keyword>
<dbReference type="PANTHER" id="PTHR13411">
    <property type="entry name" value="PLASMINOGEN RECEPTOR (KT)"/>
    <property type="match status" value="1"/>
</dbReference>
<evidence type="ECO:0000313" key="2">
    <source>
        <dbReference type="EMBL" id="KAJ3046789.1"/>
    </source>
</evidence>
<dbReference type="PANTHER" id="PTHR13411:SF6">
    <property type="entry name" value="PLASMINOGEN RECEPTOR (KT)"/>
    <property type="match status" value="1"/>
</dbReference>
<accession>A0AAD5X2I6</accession>
<reference evidence="2" key="1">
    <citation type="submission" date="2020-05" db="EMBL/GenBank/DDBJ databases">
        <title>Phylogenomic resolution of chytrid fungi.</title>
        <authorList>
            <person name="Stajich J.E."/>
            <person name="Amses K."/>
            <person name="Simmons R."/>
            <person name="Seto K."/>
            <person name="Myers J."/>
            <person name="Bonds A."/>
            <person name="Quandt C.A."/>
            <person name="Barry K."/>
            <person name="Liu P."/>
            <person name="Grigoriev I."/>
            <person name="Longcore J.E."/>
            <person name="James T.Y."/>
        </authorList>
    </citation>
    <scope>NUCLEOTIDE SEQUENCE</scope>
    <source>
        <strain evidence="2">JEL0318</strain>
    </source>
</reference>